<proteinExistence type="predicted"/>
<feature type="region of interest" description="Disordered" evidence="1">
    <location>
        <begin position="234"/>
        <end position="285"/>
    </location>
</feature>
<feature type="compositionally biased region" description="Basic and acidic residues" evidence="1">
    <location>
        <begin position="265"/>
        <end position="279"/>
    </location>
</feature>
<feature type="compositionally biased region" description="Acidic residues" evidence="1">
    <location>
        <begin position="251"/>
        <end position="264"/>
    </location>
</feature>
<protein>
    <submittedName>
        <fullName evidence="2">Uncharacterized protein</fullName>
    </submittedName>
</protein>
<name>A0A2H1G428_ZYMTR</name>
<feature type="compositionally biased region" description="Basic and acidic residues" evidence="1">
    <location>
        <begin position="235"/>
        <end position="245"/>
    </location>
</feature>
<reference evidence="3" key="1">
    <citation type="submission" date="2017-05" db="EMBL/GenBank/DDBJ databases">
        <authorList>
            <person name="Song R."/>
            <person name="Chenine A.L."/>
            <person name="Ruprecht R.M."/>
        </authorList>
    </citation>
    <scope>NUCLEOTIDE SEQUENCE [LARGE SCALE GENOMIC DNA]</scope>
</reference>
<dbReference type="Proteomes" id="UP000245764">
    <property type="component" value="Chromosome 3"/>
</dbReference>
<dbReference type="AlphaFoldDB" id="A0A2H1G428"/>
<dbReference type="EMBL" id="LT854255">
    <property type="protein sequence ID" value="SMR48315.1"/>
    <property type="molecule type" value="Genomic_DNA"/>
</dbReference>
<evidence type="ECO:0000313" key="2">
    <source>
        <dbReference type="EMBL" id="SMR48315.1"/>
    </source>
</evidence>
<sequence length="285" mass="33190">MASNNNDTPFWKPIVDATVSSNLPSRRRLAQYHPASLAGLEKTDAVIDVLRHLPYIEGSDSLNTDIASNTRAIDYRKIAEHRVAPGTRWEWLHLGNKYFPPHVLLLTDEGDDYYGSLVVVDIERGTATDYQPQAPLKDGMPDPDTTKEWWRHNDTLPIAEFFASWKEKFRTLEWAVNPFDCEHNTLLRYDRATDEVRQIYHDHGWPDSFHREECHEALEQWDRTIGERMSMPGHNLHEITRKPPEKPQWFSDDDERSNEDEDDDKDKNEHTENEIRDAIDGSEAN</sequence>
<accession>A0A2H1G428</accession>
<organism evidence="2 3">
    <name type="scientific">Zymoseptoria tritici ST99CH_1E4</name>
    <dbReference type="NCBI Taxonomy" id="1276532"/>
    <lineage>
        <taxon>Eukaryota</taxon>
        <taxon>Fungi</taxon>
        <taxon>Dikarya</taxon>
        <taxon>Ascomycota</taxon>
        <taxon>Pezizomycotina</taxon>
        <taxon>Dothideomycetes</taxon>
        <taxon>Dothideomycetidae</taxon>
        <taxon>Mycosphaerellales</taxon>
        <taxon>Mycosphaerellaceae</taxon>
        <taxon>Zymoseptoria</taxon>
    </lineage>
</organism>
<evidence type="ECO:0000313" key="3">
    <source>
        <dbReference type="Proteomes" id="UP000245764"/>
    </source>
</evidence>
<gene>
    <name evidence="2" type="ORF">ZT1E4_G3705</name>
</gene>
<evidence type="ECO:0000256" key="1">
    <source>
        <dbReference type="SAM" id="MobiDB-lite"/>
    </source>
</evidence>